<dbReference type="EMBL" id="MQTW01000153">
    <property type="protein sequence ID" value="RYC83341.1"/>
    <property type="molecule type" value="Genomic_DNA"/>
</dbReference>
<evidence type="ECO:0000313" key="3">
    <source>
        <dbReference type="Proteomes" id="UP000290540"/>
    </source>
</evidence>
<dbReference type="InterPro" id="IPR051209">
    <property type="entry name" value="FAD-bind_Monooxygenase_sf"/>
</dbReference>
<evidence type="ECO:0008006" key="4">
    <source>
        <dbReference type="Google" id="ProtNLM"/>
    </source>
</evidence>
<comment type="similarity">
    <text evidence="1">Belongs to the FAD-binding monooxygenase family.</text>
</comment>
<dbReference type="Gene3D" id="3.50.50.60">
    <property type="entry name" value="FAD/NAD(P)-binding domain"/>
    <property type="match status" value="1"/>
</dbReference>
<sequence>MGSIEVDRPTEAYRVWDTYLGEPRQLRVITIGAGAAGLNLAYQINRHIKNINHIIYEKNPEIIKGSPEQAEAVQFSTNEVKNKLGANNPLLKYFLPDFSIGCQCTTPGNSYLEALTKDNVRVIIDAITEVIPEGIKTATSEIIKVDIFAYATRFNISFCPRYLLIGQNGIQLGQQ</sequence>
<name>A0A4Q2V817_FUSOX</name>
<organism evidence="2 3">
    <name type="scientific">Fusarium oxysporum f. sp. narcissi</name>
    <dbReference type="NCBI Taxonomy" id="451672"/>
    <lineage>
        <taxon>Eukaryota</taxon>
        <taxon>Fungi</taxon>
        <taxon>Dikarya</taxon>
        <taxon>Ascomycota</taxon>
        <taxon>Pezizomycotina</taxon>
        <taxon>Sordariomycetes</taxon>
        <taxon>Hypocreomycetidae</taxon>
        <taxon>Hypocreales</taxon>
        <taxon>Nectriaceae</taxon>
        <taxon>Fusarium</taxon>
        <taxon>Fusarium oxysporum species complex</taxon>
    </lineage>
</organism>
<dbReference type="PANTHER" id="PTHR42877:SF12">
    <property type="entry name" value="MONOOXYGENASE"/>
    <property type="match status" value="1"/>
</dbReference>
<dbReference type="AlphaFoldDB" id="A0A4Q2V817"/>
<dbReference type="Proteomes" id="UP000290540">
    <property type="component" value="Unassembled WGS sequence"/>
</dbReference>
<proteinExistence type="inferred from homology"/>
<accession>A0A4Q2V817</accession>
<evidence type="ECO:0000313" key="2">
    <source>
        <dbReference type="EMBL" id="RYC83341.1"/>
    </source>
</evidence>
<gene>
    <name evidence="2" type="ORF">BFJ63_vAg13744</name>
</gene>
<protein>
    <recommendedName>
        <fullName evidence="4">FAD/NAD(P)-binding domain-containing protein</fullName>
    </recommendedName>
</protein>
<reference evidence="2 3" key="1">
    <citation type="submission" date="2016-12" db="EMBL/GenBank/DDBJ databases">
        <title>Draft genome sequence of Fusarium oxysporum causing rot on Narcissus.</title>
        <authorList>
            <person name="Armitage A.D."/>
            <person name="Taylor A."/>
            <person name="Clarkson J.P."/>
            <person name="Harrison R.J."/>
            <person name="Jackson A.C."/>
        </authorList>
    </citation>
    <scope>NUCLEOTIDE SEQUENCE [LARGE SCALE GENOMIC DNA]</scope>
    <source>
        <strain evidence="2 3">N139</strain>
    </source>
</reference>
<dbReference type="InterPro" id="IPR036188">
    <property type="entry name" value="FAD/NAD-bd_sf"/>
</dbReference>
<comment type="caution">
    <text evidence="2">The sequence shown here is derived from an EMBL/GenBank/DDBJ whole genome shotgun (WGS) entry which is preliminary data.</text>
</comment>
<evidence type="ECO:0000256" key="1">
    <source>
        <dbReference type="ARBA" id="ARBA00010139"/>
    </source>
</evidence>
<dbReference type="PANTHER" id="PTHR42877">
    <property type="entry name" value="L-ORNITHINE N(5)-MONOOXYGENASE-RELATED"/>
    <property type="match status" value="1"/>
</dbReference>
<dbReference type="SUPFAM" id="SSF51905">
    <property type="entry name" value="FAD/NAD(P)-binding domain"/>
    <property type="match status" value="1"/>
</dbReference>